<comment type="caution">
    <text evidence="1">The sequence shown here is derived from an EMBL/GenBank/DDBJ whole genome shotgun (WGS) entry which is preliminary data.</text>
</comment>
<name>A0A9D2BIG2_9FIRM</name>
<evidence type="ECO:0000313" key="2">
    <source>
        <dbReference type="Proteomes" id="UP000886890"/>
    </source>
</evidence>
<dbReference type="EMBL" id="DXEK01000043">
    <property type="protein sequence ID" value="HIX76469.1"/>
    <property type="molecule type" value="Genomic_DNA"/>
</dbReference>
<reference evidence="1" key="2">
    <citation type="submission" date="2021-04" db="EMBL/GenBank/DDBJ databases">
        <authorList>
            <person name="Gilroy R."/>
        </authorList>
    </citation>
    <scope>NUCLEOTIDE SEQUENCE</scope>
    <source>
        <strain evidence="1">CHK183-1962</strain>
    </source>
</reference>
<accession>A0A9D2BIG2</accession>
<sequence length="50" mass="5612">MDFTKEHVLLKKVDGGFGGETRTRKTFAVILHKISCKNFLKELSKAAGFL</sequence>
<organism evidence="1 2">
    <name type="scientific">Candidatus Fusicatenibacter merdavium</name>
    <dbReference type="NCBI Taxonomy" id="2838600"/>
    <lineage>
        <taxon>Bacteria</taxon>
        <taxon>Bacillati</taxon>
        <taxon>Bacillota</taxon>
        <taxon>Clostridia</taxon>
        <taxon>Lachnospirales</taxon>
        <taxon>Lachnospiraceae</taxon>
        <taxon>Fusicatenibacter</taxon>
    </lineage>
</organism>
<gene>
    <name evidence="1" type="ORF">H9734_02570</name>
</gene>
<dbReference type="Proteomes" id="UP000886890">
    <property type="component" value="Unassembled WGS sequence"/>
</dbReference>
<proteinExistence type="predicted"/>
<reference evidence="1" key="1">
    <citation type="journal article" date="2021" name="PeerJ">
        <title>Extensive microbial diversity within the chicken gut microbiome revealed by metagenomics and culture.</title>
        <authorList>
            <person name="Gilroy R."/>
            <person name="Ravi A."/>
            <person name="Getino M."/>
            <person name="Pursley I."/>
            <person name="Horton D.L."/>
            <person name="Alikhan N.F."/>
            <person name="Baker D."/>
            <person name="Gharbi K."/>
            <person name="Hall N."/>
            <person name="Watson M."/>
            <person name="Adriaenssens E.M."/>
            <person name="Foster-Nyarko E."/>
            <person name="Jarju S."/>
            <person name="Secka A."/>
            <person name="Antonio M."/>
            <person name="Oren A."/>
            <person name="Chaudhuri R.R."/>
            <person name="La Ragione R."/>
            <person name="Hildebrand F."/>
            <person name="Pallen M.J."/>
        </authorList>
    </citation>
    <scope>NUCLEOTIDE SEQUENCE</scope>
    <source>
        <strain evidence="1">CHK183-1962</strain>
    </source>
</reference>
<protein>
    <submittedName>
        <fullName evidence="1">Uncharacterized protein</fullName>
    </submittedName>
</protein>
<evidence type="ECO:0000313" key="1">
    <source>
        <dbReference type="EMBL" id="HIX76469.1"/>
    </source>
</evidence>
<dbReference type="AlphaFoldDB" id="A0A9D2BIG2"/>